<sequence>MNKYVKLAEAKGTWSAVINKLCHLSTQNLKRRLGVRDFQPLPTVQQDITPPEIRKQIHNQAFFHSHFERTQANPNRRSSRKHKTSFISLDSLKSYERFIYGDDEYECVSSSFCDNITAESSNNVKAKALSTTSTNQTNNLSPIITPKLLLQKSLQKSNKKQAKHVALQRAQVQSYDYTVAHPECNTEIKTQGRCSDCWAFSGTAVMKDRLCLLTKGEHNMTLSIQEVISCGNNGGCDGGLVRIFWDYAQKYGIVSEQCLPYNSHNGTLNPPTCPSKCANGALFSSSPLYMVESYHVLPNDPDAIRKEILFNGPVQATFNVTADFFTYKSGIYQSVSNEHVGAHAVRIVGFGHDEKTKTNYWKCANSWSADFGENGYFNIKEGEGGIETNVIAPIMIIPRRKEVVMEPTLIPPGYMFVSPTPSLSTKKDTQDFIQVLFSSFSTSNANGRQDSFLTLVFVVFITVFVL</sequence>
<evidence type="ECO:0000313" key="3">
    <source>
        <dbReference type="EMBL" id="KAL0491197.1"/>
    </source>
</evidence>
<dbReference type="GO" id="GO:0008234">
    <property type="term" value="F:cysteine-type peptidase activity"/>
    <property type="evidence" value="ECO:0007669"/>
    <property type="project" value="InterPro"/>
</dbReference>
<comment type="similarity">
    <text evidence="1">Belongs to the peptidase C1 family.</text>
</comment>
<protein>
    <recommendedName>
        <fullName evidence="2">Peptidase C1A papain C-terminal domain-containing protein</fullName>
    </recommendedName>
</protein>
<dbReference type="Proteomes" id="UP001431209">
    <property type="component" value="Unassembled WGS sequence"/>
</dbReference>
<name>A0AAW2ZR99_9EUKA</name>
<feature type="domain" description="Peptidase C1A papain C-terminal" evidence="2">
    <location>
        <begin position="171"/>
        <end position="394"/>
    </location>
</feature>
<dbReference type="PROSITE" id="PS00639">
    <property type="entry name" value="THIOL_PROTEASE_HIS"/>
    <property type="match status" value="1"/>
</dbReference>
<comment type="caution">
    <text evidence="3">The sequence shown here is derived from an EMBL/GenBank/DDBJ whole genome shotgun (WGS) entry which is preliminary data.</text>
</comment>
<reference evidence="3 4" key="1">
    <citation type="submission" date="2024-03" db="EMBL/GenBank/DDBJ databases">
        <title>The Acrasis kona genome and developmental transcriptomes reveal deep origins of eukaryotic multicellular pathways.</title>
        <authorList>
            <person name="Sheikh S."/>
            <person name="Fu C.-J."/>
            <person name="Brown M.W."/>
            <person name="Baldauf S.L."/>
        </authorList>
    </citation>
    <scope>NUCLEOTIDE SEQUENCE [LARGE SCALE GENOMIC DNA]</scope>
    <source>
        <strain evidence="3 4">ATCC MYA-3509</strain>
    </source>
</reference>
<keyword evidence="4" id="KW-1185">Reference proteome</keyword>
<dbReference type="InterPro" id="IPR013128">
    <property type="entry name" value="Peptidase_C1A"/>
</dbReference>
<dbReference type="PRINTS" id="PR00705">
    <property type="entry name" value="PAPAIN"/>
</dbReference>
<gene>
    <name evidence="3" type="ORF">AKO1_002302</name>
</gene>
<dbReference type="InterPro" id="IPR038765">
    <property type="entry name" value="Papain-like_cys_pep_sf"/>
</dbReference>
<dbReference type="InterPro" id="IPR025660">
    <property type="entry name" value="Pept_his_AS"/>
</dbReference>
<organism evidence="3 4">
    <name type="scientific">Acrasis kona</name>
    <dbReference type="NCBI Taxonomy" id="1008807"/>
    <lineage>
        <taxon>Eukaryota</taxon>
        <taxon>Discoba</taxon>
        <taxon>Heterolobosea</taxon>
        <taxon>Tetramitia</taxon>
        <taxon>Eutetramitia</taxon>
        <taxon>Acrasidae</taxon>
        <taxon>Acrasis</taxon>
    </lineage>
</organism>
<dbReference type="Pfam" id="PF00112">
    <property type="entry name" value="Peptidase_C1"/>
    <property type="match status" value="1"/>
</dbReference>
<dbReference type="AlphaFoldDB" id="A0AAW2ZR99"/>
<dbReference type="EMBL" id="JAOPGA020001774">
    <property type="protein sequence ID" value="KAL0491197.1"/>
    <property type="molecule type" value="Genomic_DNA"/>
</dbReference>
<dbReference type="SMART" id="SM00645">
    <property type="entry name" value="Pept_C1"/>
    <property type="match status" value="1"/>
</dbReference>
<evidence type="ECO:0000313" key="4">
    <source>
        <dbReference type="Proteomes" id="UP001431209"/>
    </source>
</evidence>
<dbReference type="PANTHER" id="PTHR12411">
    <property type="entry name" value="CYSTEINE PROTEASE FAMILY C1-RELATED"/>
    <property type="match status" value="1"/>
</dbReference>
<dbReference type="Gene3D" id="3.90.70.10">
    <property type="entry name" value="Cysteine proteinases"/>
    <property type="match status" value="1"/>
</dbReference>
<dbReference type="GO" id="GO:0006508">
    <property type="term" value="P:proteolysis"/>
    <property type="evidence" value="ECO:0007669"/>
    <property type="project" value="InterPro"/>
</dbReference>
<evidence type="ECO:0000259" key="2">
    <source>
        <dbReference type="SMART" id="SM00645"/>
    </source>
</evidence>
<evidence type="ECO:0000256" key="1">
    <source>
        <dbReference type="ARBA" id="ARBA00008455"/>
    </source>
</evidence>
<dbReference type="SUPFAM" id="SSF54001">
    <property type="entry name" value="Cysteine proteinases"/>
    <property type="match status" value="1"/>
</dbReference>
<dbReference type="InterPro" id="IPR000668">
    <property type="entry name" value="Peptidase_C1A_C"/>
</dbReference>
<accession>A0AAW2ZR99</accession>
<proteinExistence type="inferred from homology"/>